<accession>A0A0G3EJ81</accession>
<feature type="transmembrane region" description="Helical" evidence="1">
    <location>
        <begin position="360"/>
        <end position="379"/>
    </location>
</feature>
<protein>
    <recommendedName>
        <fullName evidence="4">Glycosyltransferase RgtA/B/C/D-like domain-containing protein</fullName>
    </recommendedName>
</protein>
<dbReference type="RefSeq" id="WP_052882717.1">
    <property type="nucleotide sequence ID" value="NZ_CP010904.1"/>
</dbReference>
<feature type="transmembrane region" description="Helical" evidence="1">
    <location>
        <begin position="204"/>
        <end position="228"/>
    </location>
</feature>
<sequence length="536" mass="57749">MKPEDASGPWWRRGSIQARILFAATLLLFLLTFPENHTEAEDAYDYAWNVERGGEALFHSFHLLYLPLMRALRGFIRPFSTELHAYPVMAAVSLLSGAAAVAALFLVVRRLRDTGVALFAAAGLTFSYGFWRYACEAEVYVPASLAALAAFGCAVRDERGARLQAAAVGFSILAVSLHVLQGWAVLVCLPVYHLLRRRPRRALIHLLGSAAGIAAVYGTTAATGRLFFTAGSWQPEGGLRVASLLKGIVGAGQSLVAGNFVFAFPGAASAIERMFPYRALSEEIFMGRAGPAGLRFAAAGTLVALAVAATLALLTEVRSKRGGAGAPWSAPRRAAAGAVILWLTGASGAVCVFEPGNPELWTAVLPPLWMTAGLVLPAATPRRRGTRTALIALLALHNWTGGMAWIAGGEGDYHARKAEWVVENTDSQDKVLTADNPVFFFYLRYHAPARVVSLQRLAEDAFDPAPPPGGYTYVYGDVFAPPESMGIRFPGRSTKLKRFAERLRPAVEPVASHPFGKIYRVRESLEFSAPGRYTGM</sequence>
<keyword evidence="1" id="KW-0812">Transmembrane</keyword>
<dbReference type="EMBL" id="CP010904">
    <property type="protein sequence ID" value="AKJ65497.1"/>
    <property type="molecule type" value="Genomic_DNA"/>
</dbReference>
<dbReference type="Proteomes" id="UP000035268">
    <property type="component" value="Chromosome"/>
</dbReference>
<keyword evidence="1" id="KW-0472">Membrane</keyword>
<keyword evidence="3" id="KW-1185">Reference proteome</keyword>
<keyword evidence="1" id="KW-1133">Transmembrane helix</keyword>
<feature type="transmembrane region" description="Helical" evidence="1">
    <location>
        <begin position="88"/>
        <end position="108"/>
    </location>
</feature>
<reference evidence="2 3" key="2">
    <citation type="journal article" date="2016" name="ISME J.">
        <title>Characterization of the first cultured representative of Verrucomicrobia subdivision 5 indicates the proposal of a novel phylum.</title>
        <authorList>
            <person name="Spring S."/>
            <person name="Bunk B."/>
            <person name="Sproer C."/>
            <person name="Schumann P."/>
            <person name="Rohde M."/>
            <person name="Tindall B.J."/>
            <person name="Klenk H.P."/>
        </authorList>
    </citation>
    <scope>NUCLEOTIDE SEQUENCE [LARGE SCALE GENOMIC DNA]</scope>
    <source>
        <strain evidence="2 3">L21-Fru-AB</strain>
    </source>
</reference>
<gene>
    <name evidence="2" type="ORF">L21SP4_02270</name>
</gene>
<evidence type="ECO:0000256" key="1">
    <source>
        <dbReference type="SAM" id="Phobius"/>
    </source>
</evidence>
<evidence type="ECO:0000313" key="3">
    <source>
        <dbReference type="Proteomes" id="UP000035268"/>
    </source>
</evidence>
<feature type="transmembrane region" description="Helical" evidence="1">
    <location>
        <begin position="114"/>
        <end position="131"/>
    </location>
</feature>
<dbReference type="AlphaFoldDB" id="A0A0G3EJ81"/>
<dbReference type="OrthoDB" id="1490199at2"/>
<feature type="transmembrane region" description="Helical" evidence="1">
    <location>
        <begin position="56"/>
        <end position="76"/>
    </location>
</feature>
<reference evidence="3" key="1">
    <citation type="submission" date="2015-02" db="EMBL/GenBank/DDBJ databases">
        <title>Description and complete genome sequence of the first cultured representative of the subdivision 5 of the Verrucomicrobia phylum.</title>
        <authorList>
            <person name="Spring S."/>
            <person name="Bunk B."/>
            <person name="Sproer C."/>
            <person name="Klenk H.-P."/>
        </authorList>
    </citation>
    <scope>NUCLEOTIDE SEQUENCE [LARGE SCALE GENOMIC DNA]</scope>
    <source>
        <strain evidence="3">L21-Fru-AB</strain>
    </source>
</reference>
<feature type="transmembrane region" description="Helical" evidence="1">
    <location>
        <begin position="167"/>
        <end position="192"/>
    </location>
</feature>
<organism evidence="2 3">
    <name type="scientific">Kiritimatiella glycovorans</name>
    <dbReference type="NCBI Taxonomy" id="1307763"/>
    <lineage>
        <taxon>Bacteria</taxon>
        <taxon>Pseudomonadati</taxon>
        <taxon>Kiritimatiellota</taxon>
        <taxon>Kiritimatiellia</taxon>
        <taxon>Kiritimatiellales</taxon>
        <taxon>Kiritimatiellaceae</taxon>
        <taxon>Kiritimatiella</taxon>
    </lineage>
</organism>
<name>A0A0G3EJ81_9BACT</name>
<evidence type="ECO:0008006" key="4">
    <source>
        <dbReference type="Google" id="ProtNLM"/>
    </source>
</evidence>
<feature type="transmembrane region" description="Helical" evidence="1">
    <location>
        <begin position="385"/>
        <end position="407"/>
    </location>
</feature>
<proteinExistence type="predicted"/>
<feature type="transmembrane region" description="Helical" evidence="1">
    <location>
        <begin position="334"/>
        <end position="353"/>
    </location>
</feature>
<dbReference type="KEGG" id="vbl:L21SP4_02270"/>
<dbReference type="STRING" id="1307763.L21SP4_02270"/>
<feature type="transmembrane region" description="Helical" evidence="1">
    <location>
        <begin position="292"/>
        <end position="314"/>
    </location>
</feature>
<evidence type="ECO:0000313" key="2">
    <source>
        <dbReference type="EMBL" id="AKJ65497.1"/>
    </source>
</evidence>
<feature type="transmembrane region" description="Helical" evidence="1">
    <location>
        <begin position="248"/>
        <end position="271"/>
    </location>
</feature>